<comment type="similarity">
    <text evidence="2">Belongs to the RRM elav family.</text>
</comment>
<feature type="compositionally biased region" description="Polar residues" evidence="6">
    <location>
        <begin position="311"/>
        <end position="324"/>
    </location>
</feature>
<dbReference type="PANTHER" id="PTHR10352">
    <property type="entry name" value="EUKARYOTIC TRANSLATION INITIATION FACTOR 3 SUBUNIT G"/>
    <property type="match status" value="1"/>
</dbReference>
<dbReference type="GO" id="GO:0050686">
    <property type="term" value="P:negative regulation of mRNA processing"/>
    <property type="evidence" value="ECO:0007669"/>
    <property type="project" value="UniProtKB-ARBA"/>
</dbReference>
<dbReference type="EMBL" id="NIRI02000056">
    <property type="protein sequence ID" value="KAG5442720.1"/>
    <property type="molecule type" value="Genomic_DNA"/>
</dbReference>
<dbReference type="GO" id="GO:1990904">
    <property type="term" value="C:ribonucleoprotein complex"/>
    <property type="evidence" value="ECO:0007669"/>
    <property type="project" value="InterPro"/>
</dbReference>
<feature type="domain" description="RRM" evidence="7">
    <location>
        <begin position="552"/>
        <end position="639"/>
    </location>
</feature>
<dbReference type="SMART" id="SM00360">
    <property type="entry name" value="RRM"/>
    <property type="match status" value="3"/>
</dbReference>
<feature type="domain" description="RRM" evidence="7">
    <location>
        <begin position="72"/>
        <end position="150"/>
    </location>
</feature>
<dbReference type="NCBIfam" id="TIGR01661">
    <property type="entry name" value="ELAV_HUD_SF"/>
    <property type="match status" value="1"/>
</dbReference>
<dbReference type="STRING" id="79923.A0A419Q6R4"/>
<comment type="subcellular location">
    <subcellularLocation>
        <location evidence="1">Nucleus</location>
    </subcellularLocation>
</comment>
<dbReference type="PROSITE" id="PS50102">
    <property type="entry name" value="RRM"/>
    <property type="match status" value="3"/>
</dbReference>
<dbReference type="InterPro" id="IPR012677">
    <property type="entry name" value="Nucleotide-bd_a/b_plait_sf"/>
</dbReference>
<evidence type="ECO:0000313" key="8">
    <source>
        <dbReference type="EMBL" id="KAG5442720.1"/>
    </source>
</evidence>
<evidence type="ECO:0000256" key="2">
    <source>
        <dbReference type="ARBA" id="ARBA00006266"/>
    </source>
</evidence>
<gene>
    <name evidence="8" type="ORF">CSKR_108029</name>
</gene>
<dbReference type="FunFam" id="3.30.70.330:FF:000205">
    <property type="entry name" value="Sex lethal, isoform B"/>
    <property type="match status" value="1"/>
</dbReference>
<dbReference type="CDD" id="cd12650">
    <property type="entry name" value="RRM1_Hu"/>
    <property type="match status" value="1"/>
</dbReference>
<keyword evidence="4" id="KW-0694">RNA-binding</keyword>
<dbReference type="InterPro" id="IPR000504">
    <property type="entry name" value="RRM_dom"/>
</dbReference>
<feature type="domain" description="RRM" evidence="7">
    <location>
        <begin position="158"/>
        <end position="239"/>
    </location>
</feature>
<dbReference type="CDD" id="cd12652">
    <property type="entry name" value="RRM2_Hu"/>
    <property type="match status" value="1"/>
</dbReference>
<dbReference type="InterPro" id="IPR035979">
    <property type="entry name" value="RBD_domain_sf"/>
</dbReference>
<organism evidence="8 9">
    <name type="scientific">Clonorchis sinensis</name>
    <name type="common">Chinese liver fluke</name>
    <dbReference type="NCBI Taxonomy" id="79923"/>
    <lineage>
        <taxon>Eukaryota</taxon>
        <taxon>Metazoa</taxon>
        <taxon>Spiralia</taxon>
        <taxon>Lophotrochozoa</taxon>
        <taxon>Platyhelminthes</taxon>
        <taxon>Trematoda</taxon>
        <taxon>Digenea</taxon>
        <taxon>Opisthorchiida</taxon>
        <taxon>Opisthorchiata</taxon>
        <taxon>Opisthorchiidae</taxon>
        <taxon>Clonorchis</taxon>
    </lineage>
</organism>
<evidence type="ECO:0000256" key="5">
    <source>
        <dbReference type="ARBA" id="ARBA00023242"/>
    </source>
</evidence>
<accession>A0A419Q6R4</accession>
<dbReference type="Pfam" id="PF00076">
    <property type="entry name" value="RRM_1"/>
    <property type="match status" value="2"/>
</dbReference>
<dbReference type="SUPFAM" id="SSF54928">
    <property type="entry name" value="RNA-binding domain, RBD"/>
    <property type="match status" value="2"/>
</dbReference>
<dbReference type="Proteomes" id="UP000286415">
    <property type="component" value="Unassembled WGS sequence"/>
</dbReference>
<dbReference type="GO" id="GO:0005634">
    <property type="term" value="C:nucleus"/>
    <property type="evidence" value="ECO:0007669"/>
    <property type="project" value="UniProtKB-SubCell"/>
</dbReference>
<protein>
    <submittedName>
        <fullName evidence="8">ELAV-like protein 4</fullName>
    </submittedName>
</protein>
<dbReference type="InParanoid" id="A0A419Q6R4"/>
<dbReference type="Gene3D" id="3.30.70.330">
    <property type="match status" value="3"/>
</dbReference>
<evidence type="ECO:0000256" key="3">
    <source>
        <dbReference type="ARBA" id="ARBA00022737"/>
    </source>
</evidence>
<evidence type="ECO:0000313" key="9">
    <source>
        <dbReference type="Proteomes" id="UP000286415"/>
    </source>
</evidence>
<dbReference type="OrthoDB" id="266020at2759"/>
<evidence type="ECO:0000256" key="6">
    <source>
        <dbReference type="SAM" id="MobiDB-lite"/>
    </source>
</evidence>
<name>A0A419Q6R4_CLOSI</name>
<evidence type="ECO:0000259" key="7">
    <source>
        <dbReference type="PROSITE" id="PS50102"/>
    </source>
</evidence>
<keyword evidence="9" id="KW-1185">Reference proteome</keyword>
<keyword evidence="5" id="KW-0539">Nucleus</keyword>
<feature type="region of interest" description="Disordered" evidence="6">
    <location>
        <begin position="1"/>
        <end position="21"/>
    </location>
</feature>
<proteinExistence type="inferred from homology"/>
<reference evidence="8 9" key="2">
    <citation type="journal article" date="2021" name="Genomics">
        <title>High-quality reference genome for Clonorchis sinensis.</title>
        <authorList>
            <person name="Young N.D."/>
            <person name="Stroehlein A.J."/>
            <person name="Kinkar L."/>
            <person name="Wang T."/>
            <person name="Sohn W.M."/>
            <person name="Chang B.C.H."/>
            <person name="Kaur P."/>
            <person name="Weisz D."/>
            <person name="Dudchenko O."/>
            <person name="Aiden E.L."/>
            <person name="Korhonen P.K."/>
            <person name="Gasser R.B."/>
        </authorList>
    </citation>
    <scope>NUCLEOTIDE SEQUENCE [LARGE SCALE GENOMIC DNA]</scope>
    <source>
        <strain evidence="8">Cs-k2</strain>
    </source>
</reference>
<evidence type="ECO:0000256" key="1">
    <source>
        <dbReference type="ARBA" id="ARBA00004123"/>
    </source>
</evidence>
<feature type="region of interest" description="Disordered" evidence="6">
    <location>
        <begin position="311"/>
        <end position="336"/>
    </location>
</feature>
<dbReference type="InterPro" id="IPR002343">
    <property type="entry name" value="Hud_Sxl_RNA"/>
</dbReference>
<dbReference type="FunFam" id="3.30.70.330:FF:000383">
    <property type="entry name" value="Sex lethal, isoform D"/>
    <property type="match status" value="1"/>
</dbReference>
<dbReference type="GO" id="GO:0010629">
    <property type="term" value="P:negative regulation of gene expression"/>
    <property type="evidence" value="ECO:0007669"/>
    <property type="project" value="UniProtKB-ARBA"/>
</dbReference>
<dbReference type="AlphaFoldDB" id="A0A419Q6R4"/>
<dbReference type="GO" id="GO:0003729">
    <property type="term" value="F:mRNA binding"/>
    <property type="evidence" value="ECO:0007669"/>
    <property type="project" value="UniProtKB-ARBA"/>
</dbReference>
<comment type="caution">
    <text evidence="8">The sequence shown here is derived from an EMBL/GenBank/DDBJ whole genome shotgun (WGS) entry which is preliminary data.</text>
</comment>
<sequence length="676" mass="73363">MTTQVHYQMTKSDLTSGSNDCLTSTKLQEASRTLEESESYDRKMMPKIERSSLQEDVVVVEEDGEQHGDNQTNLIVNYLPQTMTQEEMRTMFSKIGKLTSCKLIRDRTSGQSLGYGFVNYVNASDARRAIKLLNRMRVQNKVIKVSLARPSCESIKGANLYICGLPKTMTEKELERLFQQCGKIITSRILCDNITNQSKGVGFIRFDQRHEAELAIQRFNGYRINGSGDAPLVVKFANLPTTVKTSNLTTSSSTVAYPDALTALLPNLFDLNKLALSGFALNPTTLTNTILYRDPNADILEILNASHQMTTTSNATPQASSIPNTPIGKSMKRVGGPVHSSATHRLRFNPLDGCAIPVQINPFEQSSLNQLSSLTSSPAAASGLKLISNKYPEQDTVTLSLAAALVSAAKSSTDPLPVQTFPALSGLAQQQQQQQQMTGGMSPQCLTAANYDPNLVTFCSMFPLEAFGLSDPLGRSTPMPLFTHSDPYIQQLGQVVANRPDMLPSSMTFANGLGDHTTTSTTTAACTTSALTSFNQTLTNLPPSSVLGTQAALVKVDGLQPNADESVLWRLFSTFTGVLSVQIDRAGVYSADPSSLVDQESSRTAYVLMAQADQARLAAQYLNGCTLQNRTIQVTWAPLNAPTFPVGTTVLHRKNLLQTSPALALDQVGLAEKLRP</sequence>
<dbReference type="InterPro" id="IPR034775">
    <property type="entry name" value="Elav_RRM1"/>
</dbReference>
<keyword evidence="3" id="KW-0677">Repeat</keyword>
<dbReference type="GO" id="GO:0005737">
    <property type="term" value="C:cytoplasm"/>
    <property type="evidence" value="ECO:0007669"/>
    <property type="project" value="UniProtKB-ARBA"/>
</dbReference>
<dbReference type="GO" id="GO:0009967">
    <property type="term" value="P:positive regulation of signal transduction"/>
    <property type="evidence" value="ECO:0007669"/>
    <property type="project" value="UniProtKB-ARBA"/>
</dbReference>
<evidence type="ECO:0000256" key="4">
    <source>
        <dbReference type="ARBA" id="ARBA00022884"/>
    </source>
</evidence>
<reference evidence="8 9" key="1">
    <citation type="journal article" date="2018" name="Biotechnol. Adv.">
        <title>Improved genomic resources and new bioinformatic workflow for the carcinogenic parasite Clonorchis sinensis: Biotechnological implications.</title>
        <authorList>
            <person name="Wang D."/>
            <person name="Korhonen P.K."/>
            <person name="Gasser R.B."/>
            <person name="Young N.D."/>
        </authorList>
    </citation>
    <scope>NUCLEOTIDE SEQUENCE [LARGE SCALE GENOMIC DNA]</scope>
    <source>
        <strain evidence="8">Cs-k2</strain>
    </source>
</reference>
<dbReference type="InterPro" id="IPR006548">
    <property type="entry name" value="ELAD_HU_SF"/>
</dbReference>
<dbReference type="PRINTS" id="PR00961">
    <property type="entry name" value="HUDSXLRNA"/>
</dbReference>